<organism evidence="1">
    <name type="scientific">viral metagenome</name>
    <dbReference type="NCBI Taxonomy" id="1070528"/>
    <lineage>
        <taxon>unclassified sequences</taxon>
        <taxon>metagenomes</taxon>
        <taxon>organismal metagenomes</taxon>
    </lineage>
</organism>
<proteinExistence type="predicted"/>
<reference evidence="1" key="1">
    <citation type="journal article" date="2020" name="Nature">
        <title>Giant virus diversity and host interactions through global metagenomics.</title>
        <authorList>
            <person name="Schulz F."/>
            <person name="Roux S."/>
            <person name="Paez-Espino D."/>
            <person name="Jungbluth S."/>
            <person name="Walsh D.A."/>
            <person name="Denef V.J."/>
            <person name="McMahon K.D."/>
            <person name="Konstantinidis K.T."/>
            <person name="Eloe-Fadrosh E.A."/>
            <person name="Kyrpides N.C."/>
            <person name="Woyke T."/>
        </authorList>
    </citation>
    <scope>NUCLEOTIDE SEQUENCE</scope>
    <source>
        <strain evidence="1">GVMAG-M-3300024261-26</strain>
    </source>
</reference>
<dbReference type="EMBL" id="MN740228">
    <property type="protein sequence ID" value="QHT94608.1"/>
    <property type="molecule type" value="Genomic_DNA"/>
</dbReference>
<name>A0A6C0IN39_9ZZZZ</name>
<accession>A0A6C0IN39</accession>
<protein>
    <submittedName>
        <fullName evidence="1">Uncharacterized protein</fullName>
    </submittedName>
</protein>
<evidence type="ECO:0000313" key="1">
    <source>
        <dbReference type="EMBL" id="QHT94608.1"/>
    </source>
</evidence>
<dbReference type="AlphaFoldDB" id="A0A6C0IN39"/>
<sequence length="177" mass="20159">MFSNVFSNSQTVGCAYPVIKETIPQSERGYHTNNKYPNVPPLMNDGRAITAAWQPHATENAKIKEDNQIKSNWQYRRYLTKNAGDVMKSNFLASSNDTGYNYRPVDVPSIQSNIVSQKNTPYKFESLLDNTQPFGHTTSDLKATYLTREQLYSRKISPVVTQENLIKKQVMANENSK</sequence>